<keyword evidence="10" id="KW-0256">Endoplasmic reticulum</keyword>
<evidence type="ECO:0000313" key="18">
    <source>
        <dbReference type="EMBL" id="KAH7326741.1"/>
    </source>
</evidence>
<evidence type="ECO:0000256" key="12">
    <source>
        <dbReference type="ARBA" id="ARBA00023098"/>
    </source>
</evidence>
<evidence type="ECO:0000256" key="14">
    <source>
        <dbReference type="ARBA" id="ARBA00023315"/>
    </source>
</evidence>
<feature type="region of interest" description="Disordered" evidence="16">
    <location>
        <begin position="238"/>
        <end position="278"/>
    </location>
</feature>
<evidence type="ECO:0000256" key="6">
    <source>
        <dbReference type="ARBA" id="ARBA00022516"/>
    </source>
</evidence>
<feature type="region of interest" description="Disordered" evidence="16">
    <location>
        <begin position="1"/>
        <end position="218"/>
    </location>
</feature>
<keyword evidence="7" id="KW-0808">Transferase</keyword>
<comment type="pathway">
    <text evidence="3">Lipid metabolism.</text>
</comment>
<comment type="caution">
    <text evidence="18">The sequence shown here is derived from an EMBL/GenBank/DDBJ whole genome shotgun (WGS) entry which is preliminary data.</text>
</comment>
<evidence type="ECO:0000256" key="15">
    <source>
        <dbReference type="ARBA" id="ARBA00048109"/>
    </source>
</evidence>
<feature type="transmembrane region" description="Helical" evidence="17">
    <location>
        <begin position="303"/>
        <end position="335"/>
    </location>
</feature>
<organism evidence="18 19">
    <name type="scientific">Stachybotrys elegans</name>
    <dbReference type="NCBI Taxonomy" id="80388"/>
    <lineage>
        <taxon>Eukaryota</taxon>
        <taxon>Fungi</taxon>
        <taxon>Dikarya</taxon>
        <taxon>Ascomycota</taxon>
        <taxon>Pezizomycotina</taxon>
        <taxon>Sordariomycetes</taxon>
        <taxon>Hypocreomycetidae</taxon>
        <taxon>Hypocreales</taxon>
        <taxon>Stachybotryaceae</taxon>
        <taxon>Stachybotrys</taxon>
    </lineage>
</organism>
<evidence type="ECO:0000256" key="17">
    <source>
        <dbReference type="SAM" id="Phobius"/>
    </source>
</evidence>
<dbReference type="CDD" id="cd07987">
    <property type="entry name" value="LPLAT_MGAT-like"/>
    <property type="match status" value="1"/>
</dbReference>
<dbReference type="EMBL" id="JAGPNK010000002">
    <property type="protein sequence ID" value="KAH7326741.1"/>
    <property type="molecule type" value="Genomic_DNA"/>
</dbReference>
<dbReference type="GO" id="GO:0019432">
    <property type="term" value="P:triglyceride biosynthetic process"/>
    <property type="evidence" value="ECO:0007669"/>
    <property type="project" value="TreeGrafter"/>
</dbReference>
<evidence type="ECO:0000256" key="9">
    <source>
        <dbReference type="ARBA" id="ARBA00022798"/>
    </source>
</evidence>
<feature type="compositionally biased region" description="Polar residues" evidence="16">
    <location>
        <begin position="23"/>
        <end position="33"/>
    </location>
</feature>
<feature type="compositionally biased region" description="Polar residues" evidence="16">
    <location>
        <begin position="194"/>
        <end position="209"/>
    </location>
</feature>
<sequence length="624" mass="68733">MASTEVVADAPVADMLIAEPKYSNDSNVSNEKVTTIPAPEAEHPTEQATLENAQTDPKPADSTNGLTHDDDARSDTAVANESFDDEPRAHTVNGDSERHNIVTAEGLEAGSDEQKTNQDSKSYAEAAIDGLDGAKTNGAVNGEAPSYAEVASEPVDDKAEKKAHTEDTEKKPDEKVDGKPETNTKSADKIPSHSLENASQNETAVNGDSKSYAEAAQEGLDEGIQDSATNGHSKPYAAVVSEDLEEDDVRQNSFERDEKYENPYPPLEGEASPHPERDGWKAGGIRFAPMRVPLVRRLQTAAVLFHCMSIVMFVACFWFVCAIPLSWPILVPYLIHLSLSTVGSNGNLNWYRSEYLRSLPLWTLMAGYFPAKLHKTHDLSSKRKYIFGYHPHGIISHGAWLAFATNALGFREKFPGITPSLLTLDNNFRLPFHRDWILAMGVRSVSKESIWNTLTKGGPNNDGTGRSVTIVVGGARESLEAQPGTLKLILKGRKGFVKMALRTGADLVPVVAFGENDVYDQLSPKTHPLVHRIQMFVLKVFKFTLPAIHGRGLLNYDVGLMPYRRPINIVIGRPIEVNKAAGMQPTQEEIDKLHAEYVREVELIWEAYKDQFATTRTSEMQIMA</sequence>
<evidence type="ECO:0000256" key="2">
    <source>
        <dbReference type="ARBA" id="ARBA00004771"/>
    </source>
</evidence>
<dbReference type="PANTHER" id="PTHR12317">
    <property type="entry name" value="DIACYLGLYCEROL O-ACYLTRANSFERASE"/>
    <property type="match status" value="1"/>
</dbReference>
<evidence type="ECO:0000256" key="4">
    <source>
        <dbReference type="ARBA" id="ARBA00005420"/>
    </source>
</evidence>
<keyword evidence="14 18" id="KW-0012">Acyltransferase</keyword>
<evidence type="ECO:0000256" key="3">
    <source>
        <dbReference type="ARBA" id="ARBA00005189"/>
    </source>
</evidence>
<dbReference type="Pfam" id="PF03982">
    <property type="entry name" value="DAGAT"/>
    <property type="match status" value="1"/>
</dbReference>
<dbReference type="EC" id="2.3.1.20" evidence="5"/>
<reference evidence="18" key="1">
    <citation type="journal article" date="2021" name="Nat. Commun.">
        <title>Genetic determinants of endophytism in the Arabidopsis root mycobiome.</title>
        <authorList>
            <person name="Mesny F."/>
            <person name="Miyauchi S."/>
            <person name="Thiergart T."/>
            <person name="Pickel B."/>
            <person name="Atanasova L."/>
            <person name="Karlsson M."/>
            <person name="Huettel B."/>
            <person name="Barry K.W."/>
            <person name="Haridas S."/>
            <person name="Chen C."/>
            <person name="Bauer D."/>
            <person name="Andreopoulos W."/>
            <person name="Pangilinan J."/>
            <person name="LaButti K."/>
            <person name="Riley R."/>
            <person name="Lipzen A."/>
            <person name="Clum A."/>
            <person name="Drula E."/>
            <person name="Henrissat B."/>
            <person name="Kohler A."/>
            <person name="Grigoriev I.V."/>
            <person name="Martin F.M."/>
            <person name="Hacquard S."/>
        </authorList>
    </citation>
    <scope>NUCLEOTIDE SEQUENCE</scope>
    <source>
        <strain evidence="18">MPI-CAGE-CH-0235</strain>
    </source>
</reference>
<feature type="compositionally biased region" description="Basic and acidic residues" evidence="16">
    <location>
        <begin position="155"/>
        <end position="191"/>
    </location>
</feature>
<keyword evidence="12" id="KW-0443">Lipid metabolism</keyword>
<dbReference type="InterPro" id="IPR007130">
    <property type="entry name" value="DAGAT"/>
</dbReference>
<keyword evidence="8 17" id="KW-0812">Transmembrane</keyword>
<feature type="compositionally biased region" description="Basic and acidic residues" evidence="16">
    <location>
        <begin position="249"/>
        <end position="261"/>
    </location>
</feature>
<name>A0A8K0SZU4_9HYPO</name>
<comment type="subcellular location">
    <subcellularLocation>
        <location evidence="1">Endoplasmic reticulum membrane</location>
        <topology evidence="1">Multi-pass membrane protein</topology>
    </subcellularLocation>
</comment>
<evidence type="ECO:0000256" key="16">
    <source>
        <dbReference type="SAM" id="MobiDB-lite"/>
    </source>
</evidence>
<keyword evidence="19" id="KW-1185">Reference proteome</keyword>
<gene>
    <name evidence="18" type="ORF">B0I35DRAFT_423486</name>
</gene>
<dbReference type="GO" id="GO:0006071">
    <property type="term" value="P:glycerol metabolic process"/>
    <property type="evidence" value="ECO:0007669"/>
    <property type="project" value="UniProtKB-KW"/>
</dbReference>
<evidence type="ECO:0000256" key="10">
    <source>
        <dbReference type="ARBA" id="ARBA00022824"/>
    </source>
</evidence>
<dbReference type="OrthoDB" id="264532at2759"/>
<proteinExistence type="inferred from homology"/>
<evidence type="ECO:0000313" key="19">
    <source>
        <dbReference type="Proteomes" id="UP000813444"/>
    </source>
</evidence>
<feature type="compositionally biased region" description="Polar residues" evidence="16">
    <location>
        <begin position="46"/>
        <end position="66"/>
    </location>
</feature>
<feature type="compositionally biased region" description="Basic and acidic residues" evidence="16">
    <location>
        <begin position="85"/>
        <end position="100"/>
    </location>
</feature>
<keyword evidence="9" id="KW-0319">Glycerol metabolism</keyword>
<comment type="pathway">
    <text evidence="2">Glycerolipid metabolism; triacylglycerol biosynthesis.</text>
</comment>
<keyword evidence="11 17" id="KW-1133">Transmembrane helix</keyword>
<dbReference type="GO" id="GO:0005789">
    <property type="term" value="C:endoplasmic reticulum membrane"/>
    <property type="evidence" value="ECO:0007669"/>
    <property type="project" value="UniProtKB-SubCell"/>
</dbReference>
<evidence type="ECO:0000256" key="8">
    <source>
        <dbReference type="ARBA" id="ARBA00022692"/>
    </source>
</evidence>
<evidence type="ECO:0000256" key="5">
    <source>
        <dbReference type="ARBA" id="ARBA00013244"/>
    </source>
</evidence>
<keyword evidence="6" id="KW-0444">Lipid biosynthesis</keyword>
<accession>A0A8K0SZU4</accession>
<evidence type="ECO:0000256" key="11">
    <source>
        <dbReference type="ARBA" id="ARBA00022989"/>
    </source>
</evidence>
<evidence type="ECO:0000256" key="13">
    <source>
        <dbReference type="ARBA" id="ARBA00023136"/>
    </source>
</evidence>
<dbReference type="PANTHER" id="PTHR12317:SF0">
    <property type="entry name" value="ACYLTRANSFERASE"/>
    <property type="match status" value="1"/>
</dbReference>
<comment type="similarity">
    <text evidence="4">Belongs to the diacylglycerol acyltransferase family.</text>
</comment>
<dbReference type="Proteomes" id="UP000813444">
    <property type="component" value="Unassembled WGS sequence"/>
</dbReference>
<dbReference type="GO" id="GO:0004144">
    <property type="term" value="F:diacylglycerol O-acyltransferase activity"/>
    <property type="evidence" value="ECO:0007669"/>
    <property type="project" value="UniProtKB-EC"/>
</dbReference>
<evidence type="ECO:0000256" key="7">
    <source>
        <dbReference type="ARBA" id="ARBA00022679"/>
    </source>
</evidence>
<protein>
    <recommendedName>
        <fullName evidence="5">diacylglycerol O-acyltransferase</fullName>
        <ecNumber evidence="5">2.3.1.20</ecNumber>
    </recommendedName>
</protein>
<keyword evidence="13 17" id="KW-0472">Membrane</keyword>
<comment type="catalytic activity">
    <reaction evidence="15">
        <text>an acyl-CoA + a 1,2-diacyl-sn-glycerol = a triacyl-sn-glycerol + CoA</text>
        <dbReference type="Rhea" id="RHEA:10868"/>
        <dbReference type="ChEBI" id="CHEBI:17815"/>
        <dbReference type="ChEBI" id="CHEBI:57287"/>
        <dbReference type="ChEBI" id="CHEBI:58342"/>
        <dbReference type="ChEBI" id="CHEBI:64615"/>
        <dbReference type="EC" id="2.3.1.20"/>
    </reaction>
</comment>
<evidence type="ECO:0000256" key="1">
    <source>
        <dbReference type="ARBA" id="ARBA00004477"/>
    </source>
</evidence>
<dbReference type="AlphaFoldDB" id="A0A8K0SZU4"/>